<dbReference type="Gene3D" id="2.160.20.10">
    <property type="entry name" value="Single-stranded right-handed beta-helix, Pectin lyase-like"/>
    <property type="match status" value="1"/>
</dbReference>
<feature type="chain" id="PRO_5043369306" description="Pectate lyase superfamily protein" evidence="1">
    <location>
        <begin position="31"/>
        <end position="1841"/>
    </location>
</feature>
<reference evidence="2" key="1">
    <citation type="submission" date="2023-03" db="EMBL/GenBank/DDBJ databases">
        <title>Edaphobacter sp.</title>
        <authorList>
            <person name="Huber K.J."/>
            <person name="Papendorf J."/>
            <person name="Pilke C."/>
            <person name="Bunk B."/>
            <person name="Sproeer C."/>
            <person name="Pester M."/>
        </authorList>
    </citation>
    <scope>NUCLEOTIDE SEQUENCE</scope>
    <source>
        <strain evidence="2">DSM 110680</strain>
    </source>
</reference>
<name>A0AAU7DMD9_9BACT</name>
<gene>
    <name evidence="2" type="ORF">P8935_05940</name>
</gene>
<protein>
    <recommendedName>
        <fullName evidence="3">Pectate lyase superfamily protein</fullName>
    </recommendedName>
</protein>
<proteinExistence type="predicted"/>
<sequence>MSLLRKHYIRPAKVLSVCLAWMAMAVVALAQTMSTTTVQGTVYTANGAPSSGTLQLSWPAFTTASGQTVAAGKNSTNIGVDGFVSVNLAPNLGSSPAGLYYTAIYHLSDGTTSTEYWVIPAAAQASIAQVRSQVMPAAQAVQAVSKAYVDQAIQSVAQGNLTSTGGQLTGPLYLTGDPTQSLQAADKHYVDSSLAQAVPMSGGAVNGPLTAQQLGAAYQVDQFSGADFGAKLQTCLAKINSTFGGTCDARNFTGNLAMASNVTISTANTTVMLPCATIATANQIVITAGTRNISLRGCALRGASSASGSQGGTVLLYSGLIAAIQVGDHTYAADTNGFHLDNVVINTTPSTSAAAQALAAYRTQEIDLESLYLLGNANQAGITLDGTGNYTGGTFYDNHISGFQTAINGVGHQVTNSAATDWLNASTFVRLHIDCPTTGGNPIAGTYGINLQQGDGNTFTGGDVENCATAFHLGANADNNTIVGLRNENSIYQVVADAGSSYNDWMTGGTMFTGKLTDNGTRNSFLDTFHRSFNSLNGDWYGSQQDATLTNHLRLGVGSGNERGLLDRYQTDYGYRWTMGLSDATGGEQFYQVLDELNSVYRFSIGQFNSGQSSTNNQTVINAAGTGAVVLNGSNNAGTGGVVFGSGGASSNTVATVSNSGNAQFNGTLQVGGTAQSAGTLTVRNNADAEVDYYLWPGLTGSQKGSFTYKDYNGNSQWFMVKDASNNWALNSATGGLDSFKAYQSTNSGDTYINASNGSGVVRVNYEAGAGSAFNVYGGSSSNLYASFTGNTSIKFPGLSATSGHNCMQIDSSGYISNTGAACGSGSGSGTVSSGSTGQIAYYSGNGTAVSGVSAVPVSAGGTGASTAAGALAALGGASLATTTPQSFAGPVNATVNSQINVMSFGAKGDCSTDDHNAIVAAQTAAMTYATSNTLPATLYFPKPPGGCYLTSTITWYGVSLIGQPGGIGDITSNKWPVVIRSKPGQDIFQAPDPTFTTVFPWWHSWSIRDISFQIDGSVTTSFTHRWPGRWFDDTNTTNGSAVISSTAADFSCGDVGQAIQINGAGPGGTNLVSTIASVSPCWHSSPSGSGGWQVVTLATTASASVSNAHTYVSLLGLGVTEHIGNCAIALPMTDGNPANWAAADDFGVNNNEITNVTFQGLFGSTARQCGIFSQGGNSPYQMQAEGVNFTGLTYGVVQATSELNSSYESSGNDFQHWDHVWMFGDTYPWISYNGGGNVLSNWQLSTSSGPQILQVGATNGDCACGWTIGTGGFEIVGTNTGYGERIEGSGHTLQGPSLAGPGMVGQINAGGVNGFAGSSGGSIVLGGNNINLNFGNGDVSTTITDNGRGNNVTGYYAGGGGGVIQSNYSLALVPHKGETQLKGRVTSNFLRDGNSATPYNWDDLLIWPQDFIVSPPPYNPPYASLYIPDAASPSGAEFALTNTVLAIQFSQFPYVNGQGNVLTVGTNLPAGKANLYYMAKCPTGVTSLTLTVKTSNNAVLLNDTHSCSTTLQTYTATLDFSGSTGQNIGLIGGTSNQVLLAWVAIRPYVNDVNGKTIPGAGAALATGPTTSTLHDCPWFTDTVGTIGDSGSGCNAGGGGLSGQTTGYLPKATSATGSTAPSNIDDSVTTASTVTVHEAVNVLGGLGATQTNGPNYAANLFNTGNSSYNFGANILCTGMTAGEECTNSFGGTGATSANNVARWIFHYTGAGSTSNYFYIDFYGSTVLTCYASGYCQAATQSASDNSTRIATTAFVKSNLPLAGTTASIGGSSLTLGACTSGTVSIAGATTSMAVVASPTTYPGDGMMWRLYVSAAGTVTVKVCAAVAGTPTASTYNVRVIQ</sequence>
<keyword evidence="1" id="KW-0732">Signal</keyword>
<feature type="signal peptide" evidence="1">
    <location>
        <begin position="1"/>
        <end position="30"/>
    </location>
</feature>
<dbReference type="RefSeq" id="WP_348264072.1">
    <property type="nucleotide sequence ID" value="NZ_CP121196.1"/>
</dbReference>
<evidence type="ECO:0000256" key="1">
    <source>
        <dbReference type="SAM" id="SignalP"/>
    </source>
</evidence>
<evidence type="ECO:0000313" key="2">
    <source>
        <dbReference type="EMBL" id="XBH18854.1"/>
    </source>
</evidence>
<dbReference type="EMBL" id="CP121196">
    <property type="protein sequence ID" value="XBH18854.1"/>
    <property type="molecule type" value="Genomic_DNA"/>
</dbReference>
<dbReference type="InterPro" id="IPR012334">
    <property type="entry name" value="Pectin_lyas_fold"/>
</dbReference>
<organism evidence="2">
    <name type="scientific">Telmatobacter sp. DSM 110680</name>
    <dbReference type="NCBI Taxonomy" id="3036704"/>
    <lineage>
        <taxon>Bacteria</taxon>
        <taxon>Pseudomonadati</taxon>
        <taxon>Acidobacteriota</taxon>
        <taxon>Terriglobia</taxon>
        <taxon>Terriglobales</taxon>
        <taxon>Acidobacteriaceae</taxon>
        <taxon>Telmatobacter</taxon>
    </lineage>
</organism>
<accession>A0AAU7DMD9</accession>
<evidence type="ECO:0008006" key="3">
    <source>
        <dbReference type="Google" id="ProtNLM"/>
    </source>
</evidence>